<dbReference type="CDD" id="cd00200">
    <property type="entry name" value="WD40"/>
    <property type="match status" value="1"/>
</dbReference>
<comment type="caution">
    <text evidence="8">The sequence shown here is derived from an EMBL/GenBank/DDBJ whole genome shotgun (WGS) entry which is preliminary data.</text>
</comment>
<organism evidence="8 9">
    <name type="scientific">Parasponia andersonii</name>
    <name type="common">Sponia andersonii</name>
    <dbReference type="NCBI Taxonomy" id="3476"/>
    <lineage>
        <taxon>Eukaryota</taxon>
        <taxon>Viridiplantae</taxon>
        <taxon>Streptophyta</taxon>
        <taxon>Embryophyta</taxon>
        <taxon>Tracheophyta</taxon>
        <taxon>Spermatophyta</taxon>
        <taxon>Magnoliopsida</taxon>
        <taxon>eudicotyledons</taxon>
        <taxon>Gunneridae</taxon>
        <taxon>Pentapetalae</taxon>
        <taxon>rosids</taxon>
        <taxon>fabids</taxon>
        <taxon>Rosales</taxon>
        <taxon>Cannabaceae</taxon>
        <taxon>Parasponia</taxon>
    </lineage>
</organism>
<evidence type="ECO:0000313" key="8">
    <source>
        <dbReference type="EMBL" id="PON36019.1"/>
    </source>
</evidence>
<accession>A0A2P5AHI9</accession>
<dbReference type="AlphaFoldDB" id="A0A2P5AHI9"/>
<dbReference type="GO" id="GO:0006886">
    <property type="term" value="P:intracellular protein transport"/>
    <property type="evidence" value="ECO:0007669"/>
    <property type="project" value="TreeGrafter"/>
</dbReference>
<keyword evidence="3" id="KW-0677">Repeat</keyword>
<feature type="repeat" description="WD" evidence="7">
    <location>
        <begin position="192"/>
        <end position="235"/>
    </location>
</feature>
<comment type="function">
    <text evidence="5">The coatomer is a cytosolic protein complex that binds to dilysine motifs and reversibly associates with Golgi non-clathrin-coated vesicles, which further mediate biosynthetic protein transport from the ER, via the Golgi up to the trans Golgi network. Coatomer complex is required for budding from Golgi membranes, and is essential for the retrograde Golgi-to-ER transport of dilysine-tagged proteins.</text>
</comment>
<dbReference type="Pfam" id="PF00400">
    <property type="entry name" value="WD40"/>
    <property type="match status" value="6"/>
</dbReference>
<dbReference type="SMART" id="SM00320">
    <property type="entry name" value="WD40"/>
    <property type="match status" value="6"/>
</dbReference>
<evidence type="ECO:0000256" key="4">
    <source>
        <dbReference type="ARBA" id="ARBA00023329"/>
    </source>
</evidence>
<proteinExistence type="predicted"/>
<dbReference type="PANTHER" id="PTHR19876">
    <property type="entry name" value="COATOMER"/>
    <property type="match status" value="1"/>
</dbReference>
<dbReference type="PANTHER" id="PTHR19876:SF75">
    <property type="entry name" value="COATOMER SUBUNIT BETA'-3"/>
    <property type="match status" value="1"/>
</dbReference>
<gene>
    <name evidence="8" type="ORF">PanWU01x14_331800</name>
</gene>
<feature type="repeat" description="WD" evidence="7">
    <location>
        <begin position="106"/>
        <end position="138"/>
    </location>
</feature>
<dbReference type="SUPFAM" id="SSF50978">
    <property type="entry name" value="WD40 repeat-like"/>
    <property type="match status" value="1"/>
</dbReference>
<feature type="repeat" description="WD" evidence="7">
    <location>
        <begin position="149"/>
        <end position="191"/>
    </location>
</feature>
<dbReference type="Gene3D" id="2.130.10.10">
    <property type="entry name" value="YVTN repeat-like/Quinoprotein amine dehydrogenase"/>
    <property type="match status" value="1"/>
</dbReference>
<protein>
    <recommendedName>
        <fullName evidence="6">Beta'-coat protein</fullName>
    </recommendedName>
</protein>
<sequence>MIVTCLAYGLQQTLSLKFEKEFAQNSERVKSVDVHPTQPWILASLYSGTVSIWNYQSKTIEKSFKVTETPVRSAKFMASKNWFVTGADDGFIRVYNYETTEKIIEFEAHQDYIRSVAVHPNLSYLLSASDDKTIKLWDWEKGWICTQIFEGHSHYVMQVLFNPKDSNNFASASLDGTIMTWNIGSPAPSFTLNGHLKGVNCIDYFDSGDKTYLLSGSDDFTAKVWDYDTKSCVHSLEGHMNNVTVACVYPELPIVITGSEDETIRIWHASTYRIENTLNYDLGRIWAIGYVKRLNQVVFGFDNGLMMVKINSSDGCDSVSHQA</sequence>
<dbReference type="STRING" id="3476.A0A2P5AHI9"/>
<keyword evidence="9" id="KW-1185">Reference proteome</keyword>
<dbReference type="FunFam" id="2.130.10.10:FF:000016">
    <property type="entry name" value="Coatomer alpha subunit, putative"/>
    <property type="match status" value="1"/>
</dbReference>
<evidence type="ECO:0000256" key="1">
    <source>
        <dbReference type="ARBA" id="ARBA00004156"/>
    </source>
</evidence>
<dbReference type="InterPro" id="IPR001680">
    <property type="entry name" value="WD40_rpt"/>
</dbReference>
<evidence type="ECO:0000313" key="9">
    <source>
        <dbReference type="Proteomes" id="UP000237105"/>
    </source>
</evidence>
<dbReference type="GO" id="GO:0030126">
    <property type="term" value="C:COPI vesicle coat"/>
    <property type="evidence" value="ECO:0007669"/>
    <property type="project" value="TreeGrafter"/>
</dbReference>
<evidence type="ECO:0000256" key="7">
    <source>
        <dbReference type="PROSITE-ProRule" id="PRU00221"/>
    </source>
</evidence>
<dbReference type="GO" id="GO:0006888">
    <property type="term" value="P:endoplasmic reticulum to Golgi vesicle-mediated transport"/>
    <property type="evidence" value="ECO:0007669"/>
    <property type="project" value="TreeGrafter"/>
</dbReference>
<dbReference type="PROSITE" id="PS50082">
    <property type="entry name" value="WD_REPEATS_2"/>
    <property type="match status" value="4"/>
</dbReference>
<name>A0A2P5AHI9_PARAD</name>
<evidence type="ECO:0000256" key="2">
    <source>
        <dbReference type="ARBA" id="ARBA00022574"/>
    </source>
</evidence>
<evidence type="ECO:0000256" key="6">
    <source>
        <dbReference type="ARBA" id="ARBA00032920"/>
    </source>
</evidence>
<dbReference type="GO" id="GO:0006890">
    <property type="term" value="P:retrograde vesicle-mediated transport, Golgi to endoplasmic reticulum"/>
    <property type="evidence" value="ECO:0007669"/>
    <property type="project" value="TreeGrafter"/>
</dbReference>
<feature type="repeat" description="WD" evidence="7">
    <location>
        <begin position="236"/>
        <end position="277"/>
    </location>
</feature>
<keyword evidence="2 7" id="KW-0853">WD repeat</keyword>
<dbReference type="InterPro" id="IPR020472">
    <property type="entry name" value="WD40_PAC1"/>
</dbReference>
<dbReference type="InterPro" id="IPR015943">
    <property type="entry name" value="WD40/YVTN_repeat-like_dom_sf"/>
</dbReference>
<dbReference type="Proteomes" id="UP000237105">
    <property type="component" value="Unassembled WGS sequence"/>
</dbReference>
<dbReference type="PROSITE" id="PS50294">
    <property type="entry name" value="WD_REPEATS_REGION"/>
    <property type="match status" value="4"/>
</dbReference>
<dbReference type="GO" id="GO:0006891">
    <property type="term" value="P:intra-Golgi vesicle-mediated transport"/>
    <property type="evidence" value="ECO:0007669"/>
    <property type="project" value="TreeGrafter"/>
</dbReference>
<dbReference type="EMBL" id="JXTB01000587">
    <property type="protein sequence ID" value="PON36019.1"/>
    <property type="molecule type" value="Genomic_DNA"/>
</dbReference>
<comment type="subcellular location">
    <subcellularLocation>
        <location evidence="1">Cytoplasmic vesicle membrane</location>
    </subcellularLocation>
</comment>
<dbReference type="InterPro" id="IPR036322">
    <property type="entry name" value="WD40_repeat_dom_sf"/>
</dbReference>
<keyword evidence="4" id="KW-0968">Cytoplasmic vesicle</keyword>
<reference evidence="9" key="1">
    <citation type="submission" date="2016-06" db="EMBL/GenBank/DDBJ databases">
        <title>Parallel loss of symbiosis genes in relatives of nitrogen-fixing non-legume Parasponia.</title>
        <authorList>
            <person name="Van Velzen R."/>
            <person name="Holmer R."/>
            <person name="Bu F."/>
            <person name="Rutten L."/>
            <person name="Van Zeijl A."/>
            <person name="Liu W."/>
            <person name="Santuari L."/>
            <person name="Cao Q."/>
            <person name="Sharma T."/>
            <person name="Shen D."/>
            <person name="Roswanjaya Y."/>
            <person name="Wardhani T."/>
            <person name="Kalhor M.S."/>
            <person name="Jansen J."/>
            <person name="Van den Hoogen J."/>
            <person name="Gungor B."/>
            <person name="Hartog M."/>
            <person name="Hontelez J."/>
            <person name="Verver J."/>
            <person name="Yang W.-C."/>
            <person name="Schijlen E."/>
            <person name="Repin R."/>
            <person name="Schilthuizen M."/>
            <person name="Schranz E."/>
            <person name="Heidstra R."/>
            <person name="Miyata K."/>
            <person name="Fedorova E."/>
            <person name="Kohlen W."/>
            <person name="Bisseling T."/>
            <person name="Smit S."/>
            <person name="Geurts R."/>
        </authorList>
    </citation>
    <scope>NUCLEOTIDE SEQUENCE [LARGE SCALE GENOMIC DNA]</scope>
    <source>
        <strain evidence="9">cv. WU1-14</strain>
    </source>
</reference>
<dbReference type="PRINTS" id="PR00320">
    <property type="entry name" value="GPROTEINBRPT"/>
</dbReference>
<evidence type="ECO:0000256" key="3">
    <source>
        <dbReference type="ARBA" id="ARBA00022737"/>
    </source>
</evidence>
<dbReference type="OrthoDB" id="2150324at2759"/>
<dbReference type="InterPro" id="IPR050844">
    <property type="entry name" value="Coatomer_complex_subunit"/>
</dbReference>
<evidence type="ECO:0000256" key="5">
    <source>
        <dbReference type="ARBA" id="ARBA00025536"/>
    </source>
</evidence>